<sequence>MNKLMILLMVLFGVQVASSQNLTVNQLLELSESNLAEVQEKLTADKWYFFHGRDASERRFGDVKFVYDTPDLNNPGNGAKYFLYYYYSDFEKAKAVEISFRIKEAYDLYVKQIENLKFKLVSSTTEKGNILKVYKKGGFIIEVTLPPNFDDGKSYKFLFAEKSDYKKYRD</sequence>
<evidence type="ECO:0000256" key="1">
    <source>
        <dbReference type="SAM" id="SignalP"/>
    </source>
</evidence>
<accession>A0A1G7F4T3</accession>
<feature type="chain" id="PRO_5011472073" evidence="1">
    <location>
        <begin position="20"/>
        <end position="170"/>
    </location>
</feature>
<dbReference type="OrthoDB" id="1443170at2"/>
<proteinExistence type="predicted"/>
<reference evidence="2 3" key="1">
    <citation type="submission" date="2016-10" db="EMBL/GenBank/DDBJ databases">
        <authorList>
            <person name="de Groot N.N."/>
        </authorList>
    </citation>
    <scope>NUCLEOTIDE SEQUENCE [LARGE SCALE GENOMIC DNA]</scope>
    <source>
        <strain evidence="2 3">DSM 16195</strain>
    </source>
</reference>
<gene>
    <name evidence="2" type="ORF">SAMN05421855_102331</name>
</gene>
<name>A0A1G7F4T3_9FLAO</name>
<evidence type="ECO:0000313" key="2">
    <source>
        <dbReference type="EMBL" id="SDE70887.1"/>
    </source>
</evidence>
<dbReference type="EMBL" id="FNBA01000002">
    <property type="protein sequence ID" value="SDE70887.1"/>
    <property type="molecule type" value="Genomic_DNA"/>
</dbReference>
<keyword evidence="1" id="KW-0732">Signal</keyword>
<protein>
    <submittedName>
        <fullName evidence="2">Uncharacterized protein</fullName>
    </submittedName>
</protein>
<dbReference type="STRING" id="227084.SAMN05421855_102331"/>
<dbReference type="RefSeq" id="WP_093142698.1">
    <property type="nucleotide sequence ID" value="NZ_BMWO01000002.1"/>
</dbReference>
<dbReference type="Proteomes" id="UP000199321">
    <property type="component" value="Unassembled WGS sequence"/>
</dbReference>
<organism evidence="2 3">
    <name type="scientific">Ulvibacter litoralis</name>
    <dbReference type="NCBI Taxonomy" id="227084"/>
    <lineage>
        <taxon>Bacteria</taxon>
        <taxon>Pseudomonadati</taxon>
        <taxon>Bacteroidota</taxon>
        <taxon>Flavobacteriia</taxon>
        <taxon>Flavobacteriales</taxon>
        <taxon>Flavobacteriaceae</taxon>
        <taxon>Ulvibacter</taxon>
    </lineage>
</organism>
<evidence type="ECO:0000313" key="3">
    <source>
        <dbReference type="Proteomes" id="UP000199321"/>
    </source>
</evidence>
<keyword evidence="3" id="KW-1185">Reference proteome</keyword>
<feature type="signal peptide" evidence="1">
    <location>
        <begin position="1"/>
        <end position="19"/>
    </location>
</feature>
<dbReference type="AlphaFoldDB" id="A0A1G7F4T3"/>